<dbReference type="InterPro" id="IPR001977">
    <property type="entry name" value="Depp_CoAkinase"/>
</dbReference>
<reference evidence="3 4" key="1">
    <citation type="journal article" date="2018" name="Nat. Biotechnol.">
        <title>A standardized bacterial taxonomy based on genome phylogeny substantially revises the tree of life.</title>
        <authorList>
            <person name="Parks D.H."/>
            <person name="Chuvochina M."/>
            <person name="Waite D.W."/>
            <person name="Rinke C."/>
            <person name="Skarshewski A."/>
            <person name="Chaumeil P.A."/>
            <person name="Hugenholtz P."/>
        </authorList>
    </citation>
    <scope>NUCLEOTIDE SEQUENCE [LARGE SCALE GENOMIC DNA]</scope>
    <source>
        <strain evidence="3">UBA9956</strain>
    </source>
</reference>
<dbReference type="EMBL" id="DMZY01000206">
    <property type="protein sequence ID" value="HAV92921.1"/>
    <property type="molecule type" value="Genomic_DNA"/>
</dbReference>
<evidence type="ECO:0000256" key="1">
    <source>
        <dbReference type="ARBA" id="ARBA00022741"/>
    </source>
</evidence>
<comment type="caution">
    <text evidence="3">The sequence shown here is derived from an EMBL/GenBank/DDBJ whole genome shotgun (WGS) entry which is preliminary data.</text>
</comment>
<dbReference type="Gene3D" id="3.40.50.300">
    <property type="entry name" value="P-loop containing nucleotide triphosphate hydrolases"/>
    <property type="match status" value="1"/>
</dbReference>
<organism evidence="3 4">
    <name type="scientific">candidate division WOR-3 bacterium</name>
    <dbReference type="NCBI Taxonomy" id="2052148"/>
    <lineage>
        <taxon>Bacteria</taxon>
        <taxon>Bacteria division WOR-3</taxon>
    </lineage>
</organism>
<evidence type="ECO:0008006" key="5">
    <source>
        <dbReference type="Google" id="ProtNLM"/>
    </source>
</evidence>
<dbReference type="InterPro" id="IPR027417">
    <property type="entry name" value="P-loop_NTPase"/>
</dbReference>
<evidence type="ECO:0000313" key="3">
    <source>
        <dbReference type="EMBL" id="HAV92921.1"/>
    </source>
</evidence>
<dbReference type="GO" id="GO:0015937">
    <property type="term" value="P:coenzyme A biosynthetic process"/>
    <property type="evidence" value="ECO:0007669"/>
    <property type="project" value="InterPro"/>
</dbReference>
<dbReference type="AlphaFoldDB" id="A0A350HBK5"/>
<keyword evidence="2" id="KW-0067">ATP-binding</keyword>
<dbReference type="Proteomes" id="UP000264062">
    <property type="component" value="Unassembled WGS sequence"/>
</dbReference>
<accession>A0A350HBK5</accession>
<dbReference type="GO" id="GO:0004140">
    <property type="term" value="F:dephospho-CoA kinase activity"/>
    <property type="evidence" value="ECO:0007669"/>
    <property type="project" value="InterPro"/>
</dbReference>
<proteinExistence type="predicted"/>
<gene>
    <name evidence="3" type="ORF">DCW38_07070</name>
</gene>
<dbReference type="SUPFAM" id="SSF52540">
    <property type="entry name" value="P-loop containing nucleoside triphosphate hydrolases"/>
    <property type="match status" value="1"/>
</dbReference>
<dbReference type="CDD" id="cd02022">
    <property type="entry name" value="DPCK"/>
    <property type="match status" value="1"/>
</dbReference>
<dbReference type="Pfam" id="PF01121">
    <property type="entry name" value="CoaE"/>
    <property type="match status" value="1"/>
</dbReference>
<protein>
    <recommendedName>
        <fullName evidence="5">Dephospho-CoA kinase</fullName>
    </recommendedName>
</protein>
<name>A0A350HBK5_UNCW3</name>
<sequence length="188" mass="22077">MKISVTGKFASGKSSFSKFLSHGKITVLSGDDIGKEVLEENKNEILSLLKIKADDDYLTVMRKTFIEDEAKFIKYNNWMYMHLPEEIINRCSKYDDVIMDAALVFEWQIDEYFDLNILVTDGDFEKRFLRASKSRKNAEKNLYRMLDKYQWSDAKKKIYADVCIENDDTLEELKVKSDVIFKKIFNTD</sequence>
<dbReference type="GO" id="GO:0005524">
    <property type="term" value="F:ATP binding"/>
    <property type="evidence" value="ECO:0007669"/>
    <property type="project" value="UniProtKB-KW"/>
</dbReference>
<evidence type="ECO:0000313" key="4">
    <source>
        <dbReference type="Proteomes" id="UP000264062"/>
    </source>
</evidence>
<keyword evidence="1" id="KW-0547">Nucleotide-binding</keyword>
<evidence type="ECO:0000256" key="2">
    <source>
        <dbReference type="ARBA" id="ARBA00022840"/>
    </source>
</evidence>